<dbReference type="Proteomes" id="UP000248614">
    <property type="component" value="Unassembled WGS sequence"/>
</dbReference>
<dbReference type="InterPro" id="IPR029058">
    <property type="entry name" value="AB_hydrolase_fold"/>
</dbReference>
<sequence>MRSVARRTVLGVAAALGIAAAAPAGAQPGSTPLTFRPIWPGAAPGGDKVTAREREIPRSPTGPKDDTAFLHVRTPTLAHIAPARPNGAAILLVPGGGYLRVAIGNDGRALLQFFADRGYHAYLLKYRLPGDPWAAGPDAPLQDAQRALRLIRAEAKTNGVATDRIGVMGFSAGGHLAAMLAYRHDETYRAVDAADAQPLGVRAAALLYPVALMGVPGTHKGSQDQLLGPDPSPGIAARYRTDARIVAASPPTFIVHAIDDRVVSVDNGLALLAALRRAKVPAEAYLPEVGGHGFGVLQDGRPAPWTGLFLDWARRHGF</sequence>
<dbReference type="PANTHER" id="PTHR48081">
    <property type="entry name" value="AB HYDROLASE SUPERFAMILY PROTEIN C4A8.06C"/>
    <property type="match status" value="1"/>
</dbReference>
<dbReference type="InterPro" id="IPR049492">
    <property type="entry name" value="BD-FAE-like_dom"/>
</dbReference>
<dbReference type="InterPro" id="IPR006311">
    <property type="entry name" value="TAT_signal"/>
</dbReference>
<evidence type="ECO:0000256" key="1">
    <source>
        <dbReference type="ARBA" id="ARBA00022801"/>
    </source>
</evidence>
<protein>
    <submittedName>
        <fullName evidence="5">Alpha/beta hydrolase</fullName>
    </submittedName>
</protein>
<accession>A0A2W4Z7C4</accession>
<gene>
    <name evidence="5" type="ORF">DI632_07345</name>
</gene>
<keyword evidence="3" id="KW-0732">Signal</keyword>
<feature type="chain" id="PRO_5016108475" evidence="3">
    <location>
        <begin position="27"/>
        <end position="318"/>
    </location>
</feature>
<dbReference type="GO" id="GO:0016787">
    <property type="term" value="F:hydrolase activity"/>
    <property type="evidence" value="ECO:0007669"/>
    <property type="project" value="UniProtKB-KW"/>
</dbReference>
<evidence type="ECO:0000256" key="2">
    <source>
        <dbReference type="SAM" id="MobiDB-lite"/>
    </source>
</evidence>
<dbReference type="SUPFAM" id="SSF53474">
    <property type="entry name" value="alpha/beta-Hydrolases"/>
    <property type="match status" value="1"/>
</dbReference>
<evidence type="ECO:0000313" key="6">
    <source>
        <dbReference type="Proteomes" id="UP000248614"/>
    </source>
</evidence>
<feature type="compositionally biased region" description="Basic and acidic residues" evidence="2">
    <location>
        <begin position="49"/>
        <end position="68"/>
    </location>
</feature>
<comment type="caution">
    <text evidence="5">The sequence shown here is derived from an EMBL/GenBank/DDBJ whole genome shotgun (WGS) entry which is preliminary data.</text>
</comment>
<dbReference type="PANTHER" id="PTHR48081:SF6">
    <property type="entry name" value="PEPTIDASE S9 PROLYL OLIGOPEPTIDASE CATALYTIC DOMAIN-CONTAINING PROTEIN"/>
    <property type="match status" value="1"/>
</dbReference>
<evidence type="ECO:0000256" key="3">
    <source>
        <dbReference type="SAM" id="SignalP"/>
    </source>
</evidence>
<feature type="region of interest" description="Disordered" evidence="2">
    <location>
        <begin position="24"/>
        <end position="68"/>
    </location>
</feature>
<dbReference type="Pfam" id="PF20434">
    <property type="entry name" value="BD-FAE"/>
    <property type="match status" value="1"/>
</dbReference>
<organism evidence="5 6">
    <name type="scientific">Sphingomonas hengshuiensis</name>
    <dbReference type="NCBI Taxonomy" id="1609977"/>
    <lineage>
        <taxon>Bacteria</taxon>
        <taxon>Pseudomonadati</taxon>
        <taxon>Pseudomonadota</taxon>
        <taxon>Alphaproteobacteria</taxon>
        <taxon>Sphingomonadales</taxon>
        <taxon>Sphingomonadaceae</taxon>
        <taxon>Sphingomonas</taxon>
    </lineage>
</organism>
<keyword evidence="1 5" id="KW-0378">Hydrolase</keyword>
<name>A0A2W4Z7C4_9SPHN</name>
<feature type="domain" description="BD-FAE-like" evidence="4">
    <location>
        <begin position="89"/>
        <end position="273"/>
    </location>
</feature>
<evidence type="ECO:0000259" key="4">
    <source>
        <dbReference type="Pfam" id="PF20434"/>
    </source>
</evidence>
<dbReference type="InterPro" id="IPR050300">
    <property type="entry name" value="GDXG_lipolytic_enzyme"/>
</dbReference>
<dbReference type="Gene3D" id="3.40.50.1820">
    <property type="entry name" value="alpha/beta hydrolase"/>
    <property type="match status" value="1"/>
</dbReference>
<dbReference type="EMBL" id="QFNF01000014">
    <property type="protein sequence ID" value="PZO78154.1"/>
    <property type="molecule type" value="Genomic_DNA"/>
</dbReference>
<dbReference type="PROSITE" id="PS51318">
    <property type="entry name" value="TAT"/>
    <property type="match status" value="1"/>
</dbReference>
<proteinExistence type="predicted"/>
<dbReference type="AlphaFoldDB" id="A0A2W4Z7C4"/>
<reference evidence="5 6" key="1">
    <citation type="submission" date="2017-08" db="EMBL/GenBank/DDBJ databases">
        <title>Infants hospitalized years apart are colonized by the same room-sourced microbial strains.</title>
        <authorList>
            <person name="Brooks B."/>
            <person name="Olm M.R."/>
            <person name="Firek B.A."/>
            <person name="Baker R."/>
            <person name="Thomas B.C."/>
            <person name="Morowitz M.J."/>
            <person name="Banfield J.F."/>
        </authorList>
    </citation>
    <scope>NUCLEOTIDE SEQUENCE [LARGE SCALE GENOMIC DNA]</scope>
    <source>
        <strain evidence="5">S2_018_000_R3_110</strain>
    </source>
</reference>
<evidence type="ECO:0000313" key="5">
    <source>
        <dbReference type="EMBL" id="PZO78154.1"/>
    </source>
</evidence>
<feature type="signal peptide" evidence="3">
    <location>
        <begin position="1"/>
        <end position="26"/>
    </location>
</feature>